<dbReference type="Proteomes" id="UP000177515">
    <property type="component" value="Chromosome 2"/>
</dbReference>
<dbReference type="PROSITE" id="PS50949">
    <property type="entry name" value="HTH_GNTR"/>
    <property type="match status" value="1"/>
</dbReference>
<protein>
    <submittedName>
        <fullName evidence="5">GntR family transcriptional regulator</fullName>
    </submittedName>
</protein>
<evidence type="ECO:0000313" key="5">
    <source>
        <dbReference type="EMBL" id="AOZ09348.1"/>
    </source>
</evidence>
<evidence type="ECO:0000259" key="4">
    <source>
        <dbReference type="PROSITE" id="PS50949"/>
    </source>
</evidence>
<feature type="domain" description="HTH gntR-type" evidence="4">
    <location>
        <begin position="16"/>
        <end position="83"/>
    </location>
</feature>
<dbReference type="PRINTS" id="PR00035">
    <property type="entry name" value="HTHGNTR"/>
</dbReference>
<reference evidence="5 6" key="1">
    <citation type="submission" date="2016-10" db="EMBL/GenBank/DDBJ databases">
        <title>Complete genome sequences of three Cupriavidus strains isolated from various Malaysian environments.</title>
        <authorList>
            <person name="Abdullah A.A.-A."/>
            <person name="Shafie N.A.H."/>
            <person name="Lau N.S."/>
        </authorList>
    </citation>
    <scope>NUCLEOTIDE SEQUENCE [LARGE SCALE GENOMIC DNA]</scope>
    <source>
        <strain evidence="5 6">USMAA1020</strain>
    </source>
</reference>
<keyword evidence="3" id="KW-0804">Transcription</keyword>
<dbReference type="Pfam" id="PF07729">
    <property type="entry name" value="FCD"/>
    <property type="match status" value="1"/>
</dbReference>
<dbReference type="SMART" id="SM00895">
    <property type="entry name" value="FCD"/>
    <property type="match status" value="1"/>
</dbReference>
<dbReference type="Pfam" id="PF00392">
    <property type="entry name" value="GntR"/>
    <property type="match status" value="1"/>
</dbReference>
<organism evidence="5 6">
    <name type="scientific">Cupriavidus malaysiensis</name>
    <dbReference type="NCBI Taxonomy" id="367825"/>
    <lineage>
        <taxon>Bacteria</taxon>
        <taxon>Pseudomonadati</taxon>
        <taxon>Pseudomonadota</taxon>
        <taxon>Betaproteobacteria</taxon>
        <taxon>Burkholderiales</taxon>
        <taxon>Burkholderiaceae</taxon>
        <taxon>Cupriavidus</taxon>
    </lineage>
</organism>
<dbReference type="Gene3D" id="1.20.120.530">
    <property type="entry name" value="GntR ligand-binding domain-like"/>
    <property type="match status" value="1"/>
</dbReference>
<dbReference type="PANTHER" id="PTHR43537:SF49">
    <property type="entry name" value="TRANSCRIPTIONAL REGULATORY PROTEIN"/>
    <property type="match status" value="1"/>
</dbReference>
<dbReference type="SMART" id="SM00345">
    <property type="entry name" value="HTH_GNTR"/>
    <property type="match status" value="1"/>
</dbReference>
<name>A0ABM6FC72_9BURK</name>
<keyword evidence="2" id="KW-0238">DNA-binding</keyword>
<dbReference type="Gene3D" id="1.10.10.10">
    <property type="entry name" value="Winged helix-like DNA-binding domain superfamily/Winged helix DNA-binding domain"/>
    <property type="match status" value="1"/>
</dbReference>
<gene>
    <name evidence="5" type="ORF">BKK80_26555</name>
</gene>
<dbReference type="SUPFAM" id="SSF46785">
    <property type="entry name" value="Winged helix' DNA-binding domain"/>
    <property type="match status" value="1"/>
</dbReference>
<dbReference type="InterPro" id="IPR000524">
    <property type="entry name" value="Tscrpt_reg_HTH_GntR"/>
</dbReference>
<accession>A0ABM6FC72</accession>
<evidence type="ECO:0000313" key="6">
    <source>
        <dbReference type="Proteomes" id="UP000177515"/>
    </source>
</evidence>
<keyword evidence="1" id="KW-0805">Transcription regulation</keyword>
<dbReference type="PANTHER" id="PTHR43537">
    <property type="entry name" value="TRANSCRIPTIONAL REGULATOR, GNTR FAMILY"/>
    <property type="match status" value="1"/>
</dbReference>
<dbReference type="InterPro" id="IPR008920">
    <property type="entry name" value="TF_FadR/GntR_C"/>
</dbReference>
<dbReference type="CDD" id="cd07377">
    <property type="entry name" value="WHTH_GntR"/>
    <property type="match status" value="1"/>
</dbReference>
<proteinExistence type="predicted"/>
<keyword evidence="6" id="KW-1185">Reference proteome</keyword>
<evidence type="ECO:0000256" key="3">
    <source>
        <dbReference type="ARBA" id="ARBA00023163"/>
    </source>
</evidence>
<dbReference type="InterPro" id="IPR011711">
    <property type="entry name" value="GntR_C"/>
</dbReference>
<dbReference type="SUPFAM" id="SSF48008">
    <property type="entry name" value="GntR ligand-binding domain-like"/>
    <property type="match status" value="1"/>
</dbReference>
<dbReference type="InterPro" id="IPR036390">
    <property type="entry name" value="WH_DNA-bd_sf"/>
</dbReference>
<evidence type="ECO:0000256" key="2">
    <source>
        <dbReference type="ARBA" id="ARBA00023125"/>
    </source>
</evidence>
<sequence length="251" mass="26996">MAAGSASAAGEPGGRASLAGDIRSTLAAEIENGILPPGTPLDERALAQRFNVSRTPVREAIQQLLASDLVCIVARHGVSVTRMSISEVRSMLEYVGELEALAAKLAARRGDSTLHGALEDGLRQCRQAAEQADAAGYAAANTAFHEAIYAGCRNDYLASQIRYARRRVQRYRPRDFVTQAQIMHSLQDHERIAQAIVSGDEGHAADAMTLHVPAGTTGFAEFLAMVPPHFFETETGFHRHPITPTGPTRTP</sequence>
<dbReference type="InterPro" id="IPR036388">
    <property type="entry name" value="WH-like_DNA-bd_sf"/>
</dbReference>
<evidence type="ECO:0000256" key="1">
    <source>
        <dbReference type="ARBA" id="ARBA00023015"/>
    </source>
</evidence>
<dbReference type="EMBL" id="CP017755">
    <property type="protein sequence ID" value="AOZ09348.1"/>
    <property type="molecule type" value="Genomic_DNA"/>
</dbReference>